<accession>X1FEU6</accession>
<reference evidence="1" key="1">
    <citation type="journal article" date="2014" name="Front. Microbiol.">
        <title>High frequency of phylogenetically diverse reductive dehalogenase-homologous genes in deep subseafloor sedimentary metagenomes.</title>
        <authorList>
            <person name="Kawai M."/>
            <person name="Futagami T."/>
            <person name="Toyoda A."/>
            <person name="Takaki Y."/>
            <person name="Nishi S."/>
            <person name="Hori S."/>
            <person name="Arai W."/>
            <person name="Tsubouchi T."/>
            <person name="Morono Y."/>
            <person name="Uchiyama I."/>
            <person name="Ito T."/>
            <person name="Fujiyama A."/>
            <person name="Inagaki F."/>
            <person name="Takami H."/>
        </authorList>
    </citation>
    <scope>NUCLEOTIDE SEQUENCE</scope>
    <source>
        <strain evidence="1">Expedition CK06-06</strain>
    </source>
</reference>
<name>X1FEU6_9ZZZZ</name>
<dbReference type="EMBL" id="BARU01010011">
    <property type="protein sequence ID" value="GAH44151.1"/>
    <property type="molecule type" value="Genomic_DNA"/>
</dbReference>
<protein>
    <submittedName>
        <fullName evidence="1">Uncharacterized protein</fullName>
    </submittedName>
</protein>
<comment type="caution">
    <text evidence="1">The sequence shown here is derived from an EMBL/GenBank/DDBJ whole genome shotgun (WGS) entry which is preliminary data.</text>
</comment>
<evidence type="ECO:0000313" key="1">
    <source>
        <dbReference type="EMBL" id="GAH44151.1"/>
    </source>
</evidence>
<sequence>MAYKLHETQGTLNSEDPNMDGVLDIYDLGVVITHLISKLSGKLGKKQKD</sequence>
<proteinExistence type="predicted"/>
<dbReference type="InterPro" id="IPR018247">
    <property type="entry name" value="EF_Hand_1_Ca_BS"/>
</dbReference>
<gene>
    <name evidence="1" type="ORF">S03H2_19198</name>
</gene>
<dbReference type="AlphaFoldDB" id="X1FEU6"/>
<dbReference type="PROSITE" id="PS00018">
    <property type="entry name" value="EF_HAND_1"/>
    <property type="match status" value="1"/>
</dbReference>
<organism evidence="1">
    <name type="scientific">marine sediment metagenome</name>
    <dbReference type="NCBI Taxonomy" id="412755"/>
    <lineage>
        <taxon>unclassified sequences</taxon>
        <taxon>metagenomes</taxon>
        <taxon>ecological metagenomes</taxon>
    </lineage>
</organism>